<dbReference type="InterPro" id="IPR000415">
    <property type="entry name" value="Nitroreductase-like"/>
</dbReference>
<proteinExistence type="predicted"/>
<evidence type="ECO:0000313" key="3">
    <source>
        <dbReference type="Proteomes" id="UP001320831"/>
    </source>
</evidence>
<name>A0ABT2LUD5_9HYPH</name>
<dbReference type="EC" id="1.1.1.298" evidence="2"/>
<evidence type="ECO:0000313" key="2">
    <source>
        <dbReference type="EMBL" id="MCT7378129.1"/>
    </source>
</evidence>
<keyword evidence="2" id="KW-0560">Oxidoreductase</keyword>
<dbReference type="InterPro" id="IPR029479">
    <property type="entry name" value="Nitroreductase"/>
</dbReference>
<protein>
    <submittedName>
        <fullName evidence="2">Malonic semialdehyde reductase</fullName>
        <ecNumber evidence="2">1.1.1.298</ecNumber>
    </submittedName>
</protein>
<dbReference type="Gene3D" id="3.40.109.10">
    <property type="entry name" value="NADH Oxidase"/>
    <property type="match status" value="1"/>
</dbReference>
<accession>A0ABT2LUD5</accession>
<dbReference type="GO" id="GO:0035527">
    <property type="term" value="F:3-hydroxypropionate dehydrogenase (NADP+) activity"/>
    <property type="evidence" value="ECO:0007669"/>
    <property type="project" value="UniProtKB-EC"/>
</dbReference>
<keyword evidence="3" id="KW-1185">Reference proteome</keyword>
<evidence type="ECO:0000259" key="1">
    <source>
        <dbReference type="Pfam" id="PF00881"/>
    </source>
</evidence>
<dbReference type="EMBL" id="JAOCZP010000011">
    <property type="protein sequence ID" value="MCT7378129.1"/>
    <property type="molecule type" value="Genomic_DNA"/>
</dbReference>
<organism evidence="2 3">
    <name type="scientific">Chelativorans salis</name>
    <dbReference type="NCBI Taxonomy" id="2978478"/>
    <lineage>
        <taxon>Bacteria</taxon>
        <taxon>Pseudomonadati</taxon>
        <taxon>Pseudomonadota</taxon>
        <taxon>Alphaproteobacteria</taxon>
        <taxon>Hyphomicrobiales</taxon>
        <taxon>Phyllobacteriaceae</taxon>
        <taxon>Chelativorans</taxon>
    </lineage>
</organism>
<dbReference type="Pfam" id="PF00881">
    <property type="entry name" value="Nitroreductase"/>
    <property type="match status" value="1"/>
</dbReference>
<dbReference type="Proteomes" id="UP001320831">
    <property type="component" value="Unassembled WGS sequence"/>
</dbReference>
<feature type="domain" description="Nitroreductase" evidence="1">
    <location>
        <begin position="31"/>
        <end position="172"/>
    </location>
</feature>
<dbReference type="PANTHER" id="PTHR43543">
    <property type="entry name" value="MALONIC SEMIALDEHYDE REDUCTASE RUTE-RELATED"/>
    <property type="match status" value="1"/>
</dbReference>
<dbReference type="NCBIfam" id="NF003768">
    <property type="entry name" value="PRK05365.1"/>
    <property type="match status" value="1"/>
</dbReference>
<dbReference type="RefSeq" id="WP_260906942.1">
    <property type="nucleotide sequence ID" value="NZ_JAOCZP010000011.1"/>
</dbReference>
<sequence>MAPTAHKERTRMDDLPAADPAVLDALFLEAHTCYKFSDREVPDDLLGRIYDVARVGPTSSNGSPMRVIFVKSAEGKARLMPGVRPNNVPKVESAPVTAVFGIDQEFYEHFDRLAPHAIDRIANYRKDKDLAQRASFRNATLQAAYFLVMARAHGLSCGPMSGFLHDVVDDTFFEGGHRVKSNFLMNIGYPAEGAFRPRGYRFGFDEVCEII</sequence>
<dbReference type="PANTHER" id="PTHR43543:SF1">
    <property type="entry name" value="MALONIC SEMIALDEHYDE REDUCTASE RUTE-RELATED"/>
    <property type="match status" value="1"/>
</dbReference>
<comment type="caution">
    <text evidence="2">The sequence shown here is derived from an EMBL/GenBank/DDBJ whole genome shotgun (WGS) entry which is preliminary data.</text>
</comment>
<reference evidence="2 3" key="1">
    <citation type="submission" date="2022-09" db="EMBL/GenBank/DDBJ databases">
        <title>Chelativorans salina sp. nov., a novel slightly halophilic bacterium isolated from a saline lake sediment enrichment.</title>
        <authorList>
            <person name="Gao L."/>
            <person name="Fang B.-Z."/>
            <person name="Li W.-J."/>
        </authorList>
    </citation>
    <scope>NUCLEOTIDE SEQUENCE [LARGE SCALE GENOMIC DNA]</scope>
    <source>
        <strain evidence="2 3">EGI FJ00035</strain>
    </source>
</reference>
<dbReference type="SUPFAM" id="SSF55469">
    <property type="entry name" value="FMN-dependent nitroreductase-like"/>
    <property type="match status" value="1"/>
</dbReference>
<dbReference type="InterPro" id="IPR050461">
    <property type="entry name" value="Nitroreductase_HadB/RutE"/>
</dbReference>
<gene>
    <name evidence="2" type="ORF">N5A92_24235</name>
</gene>